<organism evidence="1 2">
    <name type="scientific">Empedobacter falsenii</name>
    <dbReference type="NCBI Taxonomy" id="343874"/>
    <lineage>
        <taxon>Bacteria</taxon>
        <taxon>Pseudomonadati</taxon>
        <taxon>Bacteroidota</taxon>
        <taxon>Flavobacteriia</taxon>
        <taxon>Flavobacteriales</taxon>
        <taxon>Weeksellaceae</taxon>
        <taxon>Empedobacter</taxon>
    </lineage>
</organism>
<dbReference type="AlphaFoldDB" id="A0A376G6F1"/>
<sequence>MGILEAEIISNYTYSLGFIENKNKISRYHYVDQILELYSKNRIVFLNGLEGFGKTEICHEFIKNNDKNSFSVIFRDNNRADLTFSFFLQNLIDQISFCLNKEEERIYTTDYLIQLLNKLRRNRKEKYYFIIDGLNDNQELIRQILDFCNFEVDNFFYLFSGNKKDYLKIYESLSKLSVYEIDIPGFSLPEIKEFLNNERLTDNDLLEIFKFTKGNPSNLFIVKRALEDKIPIEQIFESENFLSLIEKEINSIDLEDEIIAKFLAITSIYDNKLSINDLEILLMISEKEIINLCSKINFVEIDKHNYVTYISTIYKKNIKKKLDKLRTYVDESIIKLLSNSDILESKLELIKIYNKNKNWVEINNFITEDLLVGILLESGDLNKIKDLIGISRKASDKLTEKNELVHTAMKGSFFNFLNHNNEIVQEVETRLIFKRFDEAITIANRSIIKIEKLRLLSLIGRHQKKINGSVDETLLEDIKVLFKNCDFTNSGEMIYDIISDIIIICNLP</sequence>
<accession>A0A376G6F1</accession>
<dbReference type="SUPFAM" id="SSF52540">
    <property type="entry name" value="P-loop containing nucleoside triphosphate hydrolases"/>
    <property type="match status" value="1"/>
</dbReference>
<dbReference type="Proteomes" id="UP000254737">
    <property type="component" value="Unassembled WGS sequence"/>
</dbReference>
<dbReference type="RefSeq" id="WP_115000143.1">
    <property type="nucleotide sequence ID" value="NZ_UFXS01000001.1"/>
</dbReference>
<proteinExistence type="predicted"/>
<evidence type="ECO:0000313" key="1">
    <source>
        <dbReference type="EMBL" id="STD55904.1"/>
    </source>
</evidence>
<protein>
    <submittedName>
        <fullName evidence="1">Uncharacterized protein</fullName>
    </submittedName>
</protein>
<reference evidence="1 2" key="1">
    <citation type="submission" date="2018-06" db="EMBL/GenBank/DDBJ databases">
        <authorList>
            <consortium name="Pathogen Informatics"/>
            <person name="Doyle S."/>
        </authorList>
    </citation>
    <scope>NUCLEOTIDE SEQUENCE [LARGE SCALE GENOMIC DNA]</scope>
    <source>
        <strain evidence="1 2">NCTC13456</strain>
    </source>
</reference>
<gene>
    <name evidence="1" type="ORF">NCTC13456_01884</name>
</gene>
<dbReference type="Gene3D" id="3.40.50.300">
    <property type="entry name" value="P-loop containing nucleotide triphosphate hydrolases"/>
    <property type="match status" value="1"/>
</dbReference>
<evidence type="ECO:0000313" key="2">
    <source>
        <dbReference type="Proteomes" id="UP000254737"/>
    </source>
</evidence>
<dbReference type="EMBL" id="UFXS01000001">
    <property type="protein sequence ID" value="STD55904.1"/>
    <property type="molecule type" value="Genomic_DNA"/>
</dbReference>
<dbReference type="InterPro" id="IPR027417">
    <property type="entry name" value="P-loop_NTPase"/>
</dbReference>
<name>A0A376G6F1_9FLAO</name>